<comment type="caution">
    <text evidence="1">The sequence shown here is derived from an EMBL/GenBank/DDBJ whole genome shotgun (WGS) entry which is preliminary data.</text>
</comment>
<dbReference type="Proteomes" id="UP001642483">
    <property type="component" value="Unassembled WGS sequence"/>
</dbReference>
<gene>
    <name evidence="1" type="ORF">CVLEPA_LOCUS11802</name>
</gene>
<dbReference type="EMBL" id="CAWYQH010000079">
    <property type="protein sequence ID" value="CAK8681582.1"/>
    <property type="molecule type" value="Genomic_DNA"/>
</dbReference>
<evidence type="ECO:0000313" key="1">
    <source>
        <dbReference type="EMBL" id="CAK8681582.1"/>
    </source>
</evidence>
<accession>A0ABP0FPM1</accession>
<evidence type="ECO:0000313" key="2">
    <source>
        <dbReference type="Proteomes" id="UP001642483"/>
    </source>
</evidence>
<sequence>MSLTLSVVKTALPGIEVDFVALTPLEDDSFGLNFTLISDLDDPALADDLQNDGRDYFSNWDNFTEAVPPGIYTNSSSFEVKGKLQ</sequence>
<name>A0ABP0FPM1_CLALP</name>
<reference evidence="1 2" key="1">
    <citation type="submission" date="2024-02" db="EMBL/GenBank/DDBJ databases">
        <authorList>
            <person name="Daric V."/>
            <person name="Darras S."/>
        </authorList>
    </citation>
    <scope>NUCLEOTIDE SEQUENCE [LARGE SCALE GENOMIC DNA]</scope>
</reference>
<organism evidence="1 2">
    <name type="scientific">Clavelina lepadiformis</name>
    <name type="common">Light-bulb sea squirt</name>
    <name type="synonym">Ascidia lepadiformis</name>
    <dbReference type="NCBI Taxonomy" id="159417"/>
    <lineage>
        <taxon>Eukaryota</taxon>
        <taxon>Metazoa</taxon>
        <taxon>Chordata</taxon>
        <taxon>Tunicata</taxon>
        <taxon>Ascidiacea</taxon>
        <taxon>Aplousobranchia</taxon>
        <taxon>Clavelinidae</taxon>
        <taxon>Clavelina</taxon>
    </lineage>
</organism>
<keyword evidence="2" id="KW-1185">Reference proteome</keyword>
<proteinExistence type="predicted"/>
<protein>
    <submittedName>
        <fullName evidence="1">Uncharacterized protein</fullName>
    </submittedName>
</protein>